<organism evidence="1 2">
    <name type="scientific">Microbacterium pumilum</name>
    <dbReference type="NCBI Taxonomy" id="344165"/>
    <lineage>
        <taxon>Bacteria</taxon>
        <taxon>Bacillati</taxon>
        <taxon>Actinomycetota</taxon>
        <taxon>Actinomycetes</taxon>
        <taxon>Micrococcales</taxon>
        <taxon>Microbacteriaceae</taxon>
        <taxon>Microbacterium</taxon>
    </lineage>
</organism>
<sequence length="71" mass="8037">MDVATYSALMVTTLRQTEQQRERELRSSHAERYAALGAAQPEPNDTSVWHRLWNRRPGAHRTAYTLAGPSA</sequence>
<protein>
    <submittedName>
        <fullName evidence="1">Uncharacterized protein</fullName>
    </submittedName>
</protein>
<comment type="caution">
    <text evidence="1">The sequence shown here is derived from an EMBL/GenBank/DDBJ whole genome shotgun (WGS) entry which is preliminary data.</text>
</comment>
<proteinExistence type="predicted"/>
<evidence type="ECO:0000313" key="2">
    <source>
        <dbReference type="Proteomes" id="UP001500326"/>
    </source>
</evidence>
<reference evidence="2" key="1">
    <citation type="journal article" date="2019" name="Int. J. Syst. Evol. Microbiol.">
        <title>The Global Catalogue of Microorganisms (GCM) 10K type strain sequencing project: providing services to taxonomists for standard genome sequencing and annotation.</title>
        <authorList>
            <consortium name="The Broad Institute Genomics Platform"/>
            <consortium name="The Broad Institute Genome Sequencing Center for Infectious Disease"/>
            <person name="Wu L."/>
            <person name="Ma J."/>
        </authorList>
    </citation>
    <scope>NUCLEOTIDE SEQUENCE [LARGE SCALE GENOMIC DNA]</scope>
    <source>
        <strain evidence="2">JCM 14902</strain>
    </source>
</reference>
<dbReference type="Proteomes" id="UP001500326">
    <property type="component" value="Unassembled WGS sequence"/>
</dbReference>
<accession>A0ABP5DRL3</accession>
<evidence type="ECO:0000313" key="1">
    <source>
        <dbReference type="EMBL" id="GAA1983529.1"/>
    </source>
</evidence>
<dbReference type="RefSeq" id="WP_344060382.1">
    <property type="nucleotide sequence ID" value="NZ_BAAAOH010000001.1"/>
</dbReference>
<keyword evidence="2" id="KW-1185">Reference proteome</keyword>
<name>A0ABP5DRL3_9MICO</name>
<dbReference type="EMBL" id="BAAAOH010000001">
    <property type="protein sequence ID" value="GAA1983529.1"/>
    <property type="molecule type" value="Genomic_DNA"/>
</dbReference>
<gene>
    <name evidence="1" type="ORF">GCM10009777_16750</name>
</gene>